<comment type="caution">
    <text evidence="2">The sequence shown here is derived from an EMBL/GenBank/DDBJ whole genome shotgun (WGS) entry which is preliminary data.</text>
</comment>
<feature type="compositionally biased region" description="Gly residues" evidence="1">
    <location>
        <begin position="270"/>
        <end position="284"/>
    </location>
</feature>
<accession>A0AAV7VZK1</accession>
<reference evidence="2" key="1">
    <citation type="journal article" date="2022" name="bioRxiv">
        <title>Sequencing and chromosome-scale assembly of the giantPleurodeles waltlgenome.</title>
        <authorList>
            <person name="Brown T."/>
            <person name="Elewa A."/>
            <person name="Iarovenko S."/>
            <person name="Subramanian E."/>
            <person name="Araus A.J."/>
            <person name="Petzold A."/>
            <person name="Susuki M."/>
            <person name="Suzuki K.-i.T."/>
            <person name="Hayashi T."/>
            <person name="Toyoda A."/>
            <person name="Oliveira C."/>
            <person name="Osipova E."/>
            <person name="Leigh N.D."/>
            <person name="Simon A."/>
            <person name="Yun M.H."/>
        </authorList>
    </citation>
    <scope>NUCLEOTIDE SEQUENCE</scope>
    <source>
        <strain evidence="2">20211129_DDA</strain>
        <tissue evidence="2">Liver</tissue>
    </source>
</reference>
<keyword evidence="3" id="KW-1185">Reference proteome</keyword>
<dbReference type="PANTHER" id="PTHR11505">
    <property type="entry name" value="L1 TRANSPOSABLE ELEMENT-RELATED"/>
    <property type="match status" value="1"/>
</dbReference>
<name>A0AAV7VZK1_PLEWA</name>
<feature type="compositionally biased region" description="Basic and acidic residues" evidence="1">
    <location>
        <begin position="107"/>
        <end position="137"/>
    </location>
</feature>
<sequence length="441" mass="48041">MAASHWRSCHGEDGSGHCLGRALVALEVQIHGDCATRLGGVPPSYCRSFAARSPWWALEVAEGQPDDSEVAAGRLDECPQWRSPRREGSAARASHKTQWGTRAFPNKNEENGGQRRGLRRDSKPRPRVRGDPSRETHLPLQRTTDFGGASRTLAPSLPPPLAAEACHGLRQDEPWTRPECTRSPWQNWGERRTQLRPAAGRKAAASSAGGPDPRDAPPPPPATNLEGAPRGSPPPILATSLPPPLIAKTRRGLWQDGPRTWPEDTRSPRGDGGGTQTGGYGQCHGGADSRDKIYAPGNSGLPVTNIWTGPMGDNSGNPGSFLDRQWPGTHAPSQQTDLEDRSRRNNICLLGFPEGIEGTDLLSYLRDIIPKLTDITFDPPLEFERVHRLGPKRQDGKGRPRSIIACLLRHGQVRQLLQAARAQGPLRLGTLEIRLSAEFSK</sequence>
<feature type="compositionally biased region" description="Pro residues" evidence="1">
    <location>
        <begin position="231"/>
        <end position="245"/>
    </location>
</feature>
<dbReference type="InterPro" id="IPR004244">
    <property type="entry name" value="Transposase_22"/>
</dbReference>
<protein>
    <submittedName>
        <fullName evidence="2">Uncharacterized protein</fullName>
    </submittedName>
</protein>
<evidence type="ECO:0000313" key="3">
    <source>
        <dbReference type="Proteomes" id="UP001066276"/>
    </source>
</evidence>
<evidence type="ECO:0000256" key="1">
    <source>
        <dbReference type="SAM" id="MobiDB-lite"/>
    </source>
</evidence>
<feature type="compositionally biased region" description="Basic and acidic residues" evidence="1">
    <location>
        <begin position="80"/>
        <end position="89"/>
    </location>
</feature>
<feature type="region of interest" description="Disordered" evidence="1">
    <location>
        <begin position="310"/>
        <end position="340"/>
    </location>
</feature>
<dbReference type="Proteomes" id="UP001066276">
    <property type="component" value="Chromosome 1_2"/>
</dbReference>
<dbReference type="Gene3D" id="3.30.70.1820">
    <property type="entry name" value="L1 transposable element, RRM domain"/>
    <property type="match status" value="1"/>
</dbReference>
<feature type="compositionally biased region" description="Basic and acidic residues" evidence="1">
    <location>
        <begin position="167"/>
        <end position="180"/>
    </location>
</feature>
<evidence type="ECO:0000313" key="2">
    <source>
        <dbReference type="EMBL" id="KAJ1206052.1"/>
    </source>
</evidence>
<feature type="region of interest" description="Disordered" evidence="1">
    <location>
        <begin position="80"/>
        <end position="297"/>
    </location>
</feature>
<proteinExistence type="predicted"/>
<organism evidence="2 3">
    <name type="scientific">Pleurodeles waltl</name>
    <name type="common">Iberian ribbed newt</name>
    <dbReference type="NCBI Taxonomy" id="8319"/>
    <lineage>
        <taxon>Eukaryota</taxon>
        <taxon>Metazoa</taxon>
        <taxon>Chordata</taxon>
        <taxon>Craniata</taxon>
        <taxon>Vertebrata</taxon>
        <taxon>Euteleostomi</taxon>
        <taxon>Amphibia</taxon>
        <taxon>Batrachia</taxon>
        <taxon>Caudata</taxon>
        <taxon>Salamandroidea</taxon>
        <taxon>Salamandridae</taxon>
        <taxon>Pleurodelinae</taxon>
        <taxon>Pleurodeles</taxon>
    </lineage>
</organism>
<dbReference type="AlphaFoldDB" id="A0AAV7VZK1"/>
<dbReference type="EMBL" id="JANPWB010000002">
    <property type="protein sequence ID" value="KAJ1206052.1"/>
    <property type="molecule type" value="Genomic_DNA"/>
</dbReference>
<gene>
    <name evidence="2" type="ORF">NDU88_001462</name>
</gene>
<feature type="compositionally biased region" description="Low complexity" evidence="1">
    <location>
        <begin position="196"/>
        <end position="211"/>
    </location>
</feature>